<evidence type="ECO:0000256" key="2">
    <source>
        <dbReference type="PROSITE-ProRule" id="PRU00124"/>
    </source>
</evidence>
<comment type="caution">
    <text evidence="3">The sequence shown here is derived from an EMBL/GenBank/DDBJ whole genome shotgun (WGS) entry which is preliminary data.</text>
</comment>
<evidence type="ECO:0000313" key="4">
    <source>
        <dbReference type="Proteomes" id="UP000784294"/>
    </source>
</evidence>
<dbReference type="CDD" id="cd00112">
    <property type="entry name" value="LDLa"/>
    <property type="match status" value="1"/>
</dbReference>
<dbReference type="InterPro" id="IPR036055">
    <property type="entry name" value="LDL_receptor-like_sf"/>
</dbReference>
<protein>
    <submittedName>
        <fullName evidence="3">Uncharacterized protein</fullName>
    </submittedName>
</protein>
<dbReference type="OrthoDB" id="10013209at2759"/>
<proteinExistence type="predicted"/>
<dbReference type="PROSITE" id="PS50068">
    <property type="entry name" value="LDLRA_2"/>
    <property type="match status" value="1"/>
</dbReference>
<dbReference type="SUPFAM" id="SSF57424">
    <property type="entry name" value="LDL receptor-like module"/>
    <property type="match status" value="1"/>
</dbReference>
<keyword evidence="4" id="KW-1185">Reference proteome</keyword>
<comment type="caution">
    <text evidence="2">Lacks conserved residue(s) required for the propagation of feature annotation.</text>
</comment>
<evidence type="ECO:0000256" key="1">
    <source>
        <dbReference type="ARBA" id="ARBA00023157"/>
    </source>
</evidence>
<gene>
    <name evidence="3" type="ORF">PXEA_LOCUS18768</name>
</gene>
<dbReference type="Proteomes" id="UP000784294">
    <property type="component" value="Unassembled WGS sequence"/>
</dbReference>
<dbReference type="AlphaFoldDB" id="A0A448X1D1"/>
<reference evidence="3" key="1">
    <citation type="submission" date="2018-11" db="EMBL/GenBank/DDBJ databases">
        <authorList>
            <consortium name="Pathogen Informatics"/>
        </authorList>
    </citation>
    <scope>NUCLEOTIDE SEQUENCE</scope>
</reference>
<accession>A0A448X1D1</accession>
<dbReference type="Gene3D" id="4.10.400.10">
    <property type="entry name" value="Low-density Lipoprotein Receptor"/>
    <property type="match status" value="1"/>
</dbReference>
<dbReference type="InterPro" id="IPR002172">
    <property type="entry name" value="LDrepeatLR_classA_rpt"/>
</dbReference>
<sequence length="90" mass="9621">MVDESSSSASGIIRVESPCHSVGKYMCRDGTCRDRILFCNGIADCADSSDEEPPHCCKSAQLFYPLIPAVCLRQSLPNQSASGDLSTHGP</sequence>
<dbReference type="Pfam" id="PF00057">
    <property type="entry name" value="Ldl_recept_a"/>
    <property type="match status" value="1"/>
</dbReference>
<dbReference type="SMART" id="SM00192">
    <property type="entry name" value="LDLa"/>
    <property type="match status" value="1"/>
</dbReference>
<name>A0A448X1D1_9PLAT</name>
<evidence type="ECO:0000313" key="3">
    <source>
        <dbReference type="EMBL" id="VEL25328.1"/>
    </source>
</evidence>
<dbReference type="EMBL" id="CAAALY010073076">
    <property type="protein sequence ID" value="VEL25328.1"/>
    <property type="molecule type" value="Genomic_DNA"/>
</dbReference>
<feature type="disulfide bond" evidence="2">
    <location>
        <begin position="27"/>
        <end position="45"/>
    </location>
</feature>
<keyword evidence="1 2" id="KW-1015">Disulfide bond</keyword>
<organism evidence="3 4">
    <name type="scientific">Protopolystoma xenopodis</name>
    <dbReference type="NCBI Taxonomy" id="117903"/>
    <lineage>
        <taxon>Eukaryota</taxon>
        <taxon>Metazoa</taxon>
        <taxon>Spiralia</taxon>
        <taxon>Lophotrochozoa</taxon>
        <taxon>Platyhelminthes</taxon>
        <taxon>Monogenea</taxon>
        <taxon>Polyopisthocotylea</taxon>
        <taxon>Polystomatidea</taxon>
        <taxon>Polystomatidae</taxon>
        <taxon>Protopolystoma</taxon>
    </lineage>
</organism>